<proteinExistence type="predicted"/>
<accession>A0A4R9INK5</accession>
<evidence type="ECO:0000313" key="3">
    <source>
        <dbReference type="Proteomes" id="UP000297394"/>
    </source>
</evidence>
<dbReference type="OrthoDB" id="4380123at2"/>
<dbReference type="Proteomes" id="UP000297394">
    <property type="component" value="Unassembled WGS sequence"/>
</dbReference>
<evidence type="ECO:0000313" key="4">
    <source>
        <dbReference type="Proteomes" id="UP000297918"/>
    </source>
</evidence>
<dbReference type="PANTHER" id="PTHR17985:SF8">
    <property type="entry name" value="TRANSPORT AND GOLGI ORGANIZATION PROTEIN 2 HOMOLOG"/>
    <property type="match status" value="1"/>
</dbReference>
<reference evidence="2" key="1">
    <citation type="submission" date="2018-10" db="EMBL/GenBank/DDBJ databases">
        <authorList>
            <person name="Vincent A.T."/>
            <person name="Schiettekatte O."/>
            <person name="Bourhy P."/>
            <person name="Veyrier F.J."/>
            <person name="Picardeau M."/>
        </authorList>
    </citation>
    <scope>NUCLEOTIDE SEQUENCE</scope>
    <source>
        <strain evidence="2">201800281</strain>
    </source>
</reference>
<gene>
    <name evidence="1" type="ORF">EHQ23_11665</name>
    <name evidence="2" type="ORF">EHQ26_13270</name>
</gene>
<dbReference type="EMBL" id="RQFL01000024">
    <property type="protein sequence ID" value="TGK91071.1"/>
    <property type="molecule type" value="Genomic_DNA"/>
</dbReference>
<dbReference type="PANTHER" id="PTHR17985">
    <property type="entry name" value="SER/THR-RICH PROTEIN T10 IN DGCR REGION"/>
    <property type="match status" value="1"/>
</dbReference>
<reference evidence="3 4" key="2">
    <citation type="journal article" date="2019" name="PLoS Negl. Trop. Dis.">
        <title>Revisiting the worldwide diversity of Leptospira species in the environment.</title>
        <authorList>
            <person name="Vincent A.T."/>
            <person name="Schiettekatte O."/>
            <person name="Bourhy P."/>
            <person name="Veyrier F.J."/>
            <person name="Picardeau M."/>
        </authorList>
    </citation>
    <scope>NUCLEOTIDE SEQUENCE [LARGE SCALE GENOMIC DNA]</scope>
    <source>
        <strain evidence="1 3">201800280</strain>
        <strain evidence="4">201800281</strain>
    </source>
</reference>
<evidence type="ECO:0000313" key="1">
    <source>
        <dbReference type="EMBL" id="TGK85311.1"/>
    </source>
</evidence>
<organism evidence="1 3">
    <name type="scientific">Leptospira bourretii</name>
    <dbReference type="NCBI Taxonomy" id="2484962"/>
    <lineage>
        <taxon>Bacteria</taxon>
        <taxon>Pseudomonadati</taxon>
        <taxon>Spirochaetota</taxon>
        <taxon>Spirochaetia</taxon>
        <taxon>Leptospirales</taxon>
        <taxon>Leptospiraceae</taxon>
        <taxon>Leptospira</taxon>
    </lineage>
</organism>
<sequence>MIAYRVHPDYPLVIVSNRDEFFERPTESLHLWDTSPKIIAGKDLKAGGTWLGANNSRKVSFLTNVRNFRKPLLPHPKSRGKLVLDFLLSPKDLSSRDYRTEVSSHASEFEGFNLFVYDGKEAHYVGGDPLQESELEPGFHAVSNASWNTVWPKTAKLKANVKQVFDSIPMNHDNWLSLVTLEFFRLLSDAEIVKEDSLLPDTGIGLERERYLSSIRIRVPGYGTRASTILFYGKNGVEVVERTFPDPLSNEYSERREFLAFSES</sequence>
<protein>
    <submittedName>
        <fullName evidence="1">NRDE family protein</fullName>
    </submittedName>
</protein>
<dbReference type="Proteomes" id="UP000297918">
    <property type="component" value="Unassembled WGS sequence"/>
</dbReference>
<dbReference type="AlphaFoldDB" id="A0A4R9INK5"/>
<name>A0A4R9INK5_9LEPT</name>
<dbReference type="Pfam" id="PF05742">
    <property type="entry name" value="TANGO2"/>
    <property type="match status" value="1"/>
</dbReference>
<comment type="caution">
    <text evidence="1">The sequence shown here is derived from an EMBL/GenBank/DDBJ whole genome shotgun (WGS) entry which is preliminary data.</text>
</comment>
<evidence type="ECO:0000313" key="2">
    <source>
        <dbReference type="EMBL" id="TGK91071.1"/>
    </source>
</evidence>
<dbReference type="EMBL" id="RQFM01000022">
    <property type="protein sequence ID" value="TGK85311.1"/>
    <property type="molecule type" value="Genomic_DNA"/>
</dbReference>
<dbReference type="InterPro" id="IPR008551">
    <property type="entry name" value="TANGO2"/>
</dbReference>
<keyword evidence="4" id="KW-1185">Reference proteome</keyword>